<feature type="transmembrane region" description="Helical" evidence="1">
    <location>
        <begin position="152"/>
        <end position="182"/>
    </location>
</feature>
<keyword evidence="1" id="KW-0472">Membrane</keyword>
<dbReference type="AlphaFoldDB" id="D6GWL7"/>
<gene>
    <name evidence="2" type="ORF">BJBARM5_0888</name>
</gene>
<proteinExistence type="predicted"/>
<dbReference type="InterPro" id="IPR010545">
    <property type="entry name" value="SPP"/>
</dbReference>
<evidence type="ECO:0000313" key="3">
    <source>
        <dbReference type="Proteomes" id="UP000009376"/>
    </source>
</evidence>
<reference evidence="2 3" key="1">
    <citation type="journal article" date="2010" name="Proc. Natl. Acad. Sci. U.S.A.">
        <title>Enigmatic, ultrasmall, uncultivated Archaea.</title>
        <authorList>
            <person name="Baker B.J."/>
            <person name="Comolli L.R."/>
            <person name="Dick G.J."/>
            <person name="Hauser L.J."/>
            <person name="Hyatt D."/>
            <person name="Dill B.D."/>
            <person name="Land M.L."/>
            <person name="Verberkmoes N.C."/>
            <person name="Hettich R.L."/>
            <person name="Banfield J.F."/>
        </authorList>
    </citation>
    <scope>NUCLEOTIDE SEQUENCE [LARGE SCALE GENOMIC DNA]</scope>
</reference>
<keyword evidence="1" id="KW-0812">Transmembrane</keyword>
<name>D6GWL7_PARA5</name>
<accession>D6GWL7</accession>
<keyword evidence="1" id="KW-1133">Transmembrane helix</keyword>
<evidence type="ECO:0000313" key="2">
    <source>
        <dbReference type="EMBL" id="EFD92392.1"/>
    </source>
</evidence>
<feature type="transmembrane region" description="Helical" evidence="1">
    <location>
        <begin position="270"/>
        <end position="290"/>
    </location>
</feature>
<feature type="transmembrane region" description="Helical" evidence="1">
    <location>
        <begin position="244"/>
        <end position="263"/>
    </location>
</feature>
<organism evidence="2 3">
    <name type="scientific">Candidatus Parvarchaeum acidophilus ARMAN-5</name>
    <dbReference type="NCBI Taxonomy" id="662762"/>
    <lineage>
        <taxon>Archaea</taxon>
        <taxon>Candidatus Parvarchaeota</taxon>
        <taxon>Candidatus Parvarchaeum</taxon>
    </lineage>
</organism>
<dbReference type="Proteomes" id="UP000009376">
    <property type="component" value="Unassembled WGS sequence"/>
</dbReference>
<evidence type="ECO:0000256" key="1">
    <source>
        <dbReference type="SAM" id="Phobius"/>
    </source>
</evidence>
<sequence>MKTNIKLAIALLVIFAAVLVASQFFAGINLKLFSVISAQTGISYTGGLNSPFYYLIYIIIAGLAVPTAIILLLIKYKKMRIINLVIIVLFLFVMYGFSDLLMLDIYVFGLHGNLNSTGLLLSVFSLLVYALPVLFTVYYFKYAGKYGKDILNIILFVSISAIISLYLNILTALILIAIISVYDYISVFITKHMLTLASAFSGNSFGGISLMAKKTKKAAVFLGGGDLAFPAILANEFFLHYNLLSGIFAVIGAIIGLSIILFFGKKGKGYPAMAAIGPMEFAMLGLYFLVKFII</sequence>
<feature type="transmembrane region" description="Helical" evidence="1">
    <location>
        <begin position="118"/>
        <end position="140"/>
    </location>
</feature>
<feature type="transmembrane region" description="Helical" evidence="1">
    <location>
        <begin position="54"/>
        <end position="74"/>
    </location>
</feature>
<dbReference type="Pfam" id="PF06550">
    <property type="entry name" value="SPP"/>
    <property type="match status" value="1"/>
</dbReference>
<feature type="transmembrane region" description="Helical" evidence="1">
    <location>
        <begin position="194"/>
        <end position="212"/>
    </location>
</feature>
<protein>
    <submittedName>
        <fullName evidence="2">Uncharacterized protein</fullName>
    </submittedName>
</protein>
<dbReference type="EMBL" id="GG745602">
    <property type="protein sequence ID" value="EFD92392.1"/>
    <property type="molecule type" value="Genomic_DNA"/>
</dbReference>
<feature type="transmembrane region" description="Helical" evidence="1">
    <location>
        <begin position="81"/>
        <end position="98"/>
    </location>
</feature>